<dbReference type="STRING" id="679936.Sulac_2932"/>
<dbReference type="EMBL" id="CP003179">
    <property type="protein sequence ID" value="AEW06393.1"/>
    <property type="molecule type" value="Genomic_DNA"/>
</dbReference>
<dbReference type="HOGENOM" id="CLU_821169_0_0_9"/>
<evidence type="ECO:0000313" key="2">
    <source>
        <dbReference type="Proteomes" id="UP000005439"/>
    </source>
</evidence>
<gene>
    <name evidence="1" type="ordered locus">Sulac_2932</name>
</gene>
<organism evidence="1 2">
    <name type="scientific">Sulfobacillus acidophilus (strain ATCC 700253 / DSM 10332 / NAL)</name>
    <dbReference type="NCBI Taxonomy" id="679936"/>
    <lineage>
        <taxon>Bacteria</taxon>
        <taxon>Bacillati</taxon>
        <taxon>Bacillota</taxon>
        <taxon>Clostridia</taxon>
        <taxon>Eubacteriales</taxon>
        <taxon>Clostridiales Family XVII. Incertae Sedis</taxon>
        <taxon>Sulfobacillus</taxon>
    </lineage>
</organism>
<name>G8TZR3_SULAD</name>
<accession>G8TZR3</accession>
<reference evidence="1 2" key="2">
    <citation type="journal article" date="2012" name="Stand. Genomic Sci.">
        <title>Complete genome sequence of the moderately thermophilic mineral-sulfide-oxidizing firmicute Sulfobacillus acidophilus type strain (NAL(T)).</title>
        <authorList>
            <person name="Anderson I."/>
            <person name="Chertkov O."/>
            <person name="Chen A."/>
            <person name="Saunders E."/>
            <person name="Lapidus A."/>
            <person name="Nolan M."/>
            <person name="Lucas S."/>
            <person name="Hammon N."/>
            <person name="Deshpande S."/>
            <person name="Cheng J.F."/>
            <person name="Han C."/>
            <person name="Tapia R."/>
            <person name="Goodwin L.A."/>
            <person name="Pitluck S."/>
            <person name="Liolios K."/>
            <person name="Pagani I."/>
            <person name="Ivanova N."/>
            <person name="Mikhailova N."/>
            <person name="Pati A."/>
            <person name="Palaniappan K."/>
            <person name="Land M."/>
            <person name="Pan C."/>
            <person name="Rohde M."/>
            <person name="Pukall R."/>
            <person name="Goker M."/>
            <person name="Detter J.C."/>
            <person name="Woyke T."/>
            <person name="Bristow J."/>
            <person name="Eisen J.A."/>
            <person name="Markowitz V."/>
            <person name="Hugenholtz P."/>
            <person name="Kyrpides N.C."/>
            <person name="Klenk H.P."/>
            <person name="Mavromatis K."/>
        </authorList>
    </citation>
    <scope>NUCLEOTIDE SEQUENCE [LARGE SCALE GENOMIC DNA]</scope>
    <source>
        <strain evidence="2">ATCC 700253 / DSM 10332 / NAL</strain>
    </source>
</reference>
<proteinExistence type="predicted"/>
<reference evidence="2" key="1">
    <citation type="submission" date="2011-12" db="EMBL/GenBank/DDBJ databases">
        <title>The complete genome of chromosome of Sulfobacillus acidophilus DSM 10332.</title>
        <authorList>
            <person name="Lucas S."/>
            <person name="Han J."/>
            <person name="Lapidus A."/>
            <person name="Bruce D."/>
            <person name="Goodwin L."/>
            <person name="Pitluck S."/>
            <person name="Peters L."/>
            <person name="Kyrpides N."/>
            <person name="Mavromatis K."/>
            <person name="Ivanova N."/>
            <person name="Mikhailova N."/>
            <person name="Chertkov O."/>
            <person name="Saunders E."/>
            <person name="Detter J.C."/>
            <person name="Tapia R."/>
            <person name="Han C."/>
            <person name="Land M."/>
            <person name="Hauser L."/>
            <person name="Markowitz V."/>
            <person name="Cheng J.-F."/>
            <person name="Hugenholtz P."/>
            <person name="Woyke T."/>
            <person name="Wu D."/>
            <person name="Pukall R."/>
            <person name="Gehrich-Schroeter G."/>
            <person name="Schneider S."/>
            <person name="Klenk H.-P."/>
            <person name="Eisen J.A."/>
        </authorList>
    </citation>
    <scope>NUCLEOTIDE SEQUENCE [LARGE SCALE GENOMIC DNA]</scope>
    <source>
        <strain evidence="2">ATCC 700253 / DSM 10332 / NAL</strain>
    </source>
</reference>
<dbReference type="AlphaFoldDB" id="G8TZR3"/>
<protein>
    <submittedName>
        <fullName evidence="1">Uncharacterized protein</fullName>
    </submittedName>
</protein>
<keyword evidence="2" id="KW-1185">Reference proteome</keyword>
<evidence type="ECO:0000313" key="1">
    <source>
        <dbReference type="EMBL" id="AEW06393.1"/>
    </source>
</evidence>
<dbReference type="Proteomes" id="UP000005439">
    <property type="component" value="Chromosome"/>
</dbReference>
<sequence>MQNGQKAFRFRIGIGGLLLLLVLGLGSAFIGGGHRPHASKPPNLWLFYALPEGDQEVLWARLYSPTGHPLNQPRRLGQLGLVEPWGEAWSSAVGPLVSTGRAVFYRVAGRWHRLAAPPGVRVMAVGSKGRIRYGVMENAEGTRVWVSRWTGTGWQAVTGSLPMGITTFVRGPGTLLSVAVATPTRLWLKTLSQATKPWGWLSQTPEGTVAFSGSRVLVPYTEGLNGFGLAVWGRRVFEKTFPVTQAVLQVTDTRPVWGLTVKGMLRIVPARLAGGHLVPWPRPLATTPTVVSGAGPWILVMDGFSQGLWFNTTTGRFGGSLQIKTPWRAVVRAASLGS</sequence>
<dbReference type="KEGG" id="sap:Sulac_2932"/>